<dbReference type="OrthoDB" id="2506095at2759"/>
<keyword evidence="2" id="KW-1185">Reference proteome</keyword>
<dbReference type="AlphaFoldDB" id="A0A9Q3ETE3"/>
<evidence type="ECO:0000313" key="1">
    <source>
        <dbReference type="EMBL" id="MBW0526684.1"/>
    </source>
</evidence>
<proteinExistence type="predicted"/>
<protein>
    <recommendedName>
        <fullName evidence="3">DDE Tnp4 domain-containing protein</fullName>
    </recommendedName>
</protein>
<dbReference type="Pfam" id="PF04827">
    <property type="entry name" value="Plant_tran"/>
    <property type="match status" value="1"/>
</dbReference>
<organism evidence="1 2">
    <name type="scientific">Austropuccinia psidii MF-1</name>
    <dbReference type="NCBI Taxonomy" id="1389203"/>
    <lineage>
        <taxon>Eukaryota</taxon>
        <taxon>Fungi</taxon>
        <taxon>Dikarya</taxon>
        <taxon>Basidiomycota</taxon>
        <taxon>Pucciniomycotina</taxon>
        <taxon>Pucciniomycetes</taxon>
        <taxon>Pucciniales</taxon>
        <taxon>Sphaerophragmiaceae</taxon>
        <taxon>Austropuccinia</taxon>
    </lineage>
</organism>
<dbReference type="PANTHER" id="PTHR47150:SF5">
    <property type="entry name" value="OS07G0546750 PROTEIN"/>
    <property type="match status" value="1"/>
</dbReference>
<sequence>MERLQEHNSYWKPKKDCCKKDSLSAYQKISSALRQLAYGVSADTTDEYLRLGESTSLLCLKHFAEDVITIYGKEYLRGPNPSEMRVIISEYEQRGFPGCLGSLDCMHWAWKNCPQAWAGQFEGKEKTTSIILEAVASKSLRIWHAFFGTPGALNDINVLNRSNIFEEFLKGIETNVDFNVNGINYKHGYYLVDGIYPEWAFLIKSLPHAQDEAGKLFSERQESARKDIERAFGVLQARWQILSQPCRIWSFKKIQNIMYCCVILHNMIVEHRKTYDLLLLERNCTTSATITPTHHDPNLFHTIENYIQKNSHLRNNAIHKQLTRDLKVHNWMRHGINPE</sequence>
<dbReference type="InterPro" id="IPR006912">
    <property type="entry name" value="Harbinger_derived_prot"/>
</dbReference>
<accession>A0A9Q3ETE3</accession>
<evidence type="ECO:0008006" key="3">
    <source>
        <dbReference type="Google" id="ProtNLM"/>
    </source>
</evidence>
<dbReference type="Proteomes" id="UP000765509">
    <property type="component" value="Unassembled WGS sequence"/>
</dbReference>
<dbReference type="EMBL" id="AVOT02032858">
    <property type="protein sequence ID" value="MBW0526684.1"/>
    <property type="molecule type" value="Genomic_DNA"/>
</dbReference>
<name>A0A9Q3ETE3_9BASI</name>
<evidence type="ECO:0000313" key="2">
    <source>
        <dbReference type="Proteomes" id="UP000765509"/>
    </source>
</evidence>
<gene>
    <name evidence="1" type="ORF">O181_066399</name>
</gene>
<dbReference type="PANTHER" id="PTHR47150">
    <property type="entry name" value="OS12G0169200 PROTEIN"/>
    <property type="match status" value="1"/>
</dbReference>
<reference evidence="1" key="1">
    <citation type="submission" date="2021-03" db="EMBL/GenBank/DDBJ databases">
        <title>Draft genome sequence of rust myrtle Austropuccinia psidii MF-1, a brazilian biotype.</title>
        <authorList>
            <person name="Quecine M.C."/>
            <person name="Pachon D.M.R."/>
            <person name="Bonatelli M.L."/>
            <person name="Correr F.H."/>
            <person name="Franceschini L.M."/>
            <person name="Leite T.F."/>
            <person name="Margarido G.R.A."/>
            <person name="Almeida C.A."/>
            <person name="Ferrarezi J.A."/>
            <person name="Labate C.A."/>
        </authorList>
    </citation>
    <scope>NUCLEOTIDE SEQUENCE</scope>
    <source>
        <strain evidence="1">MF-1</strain>
    </source>
</reference>
<comment type="caution">
    <text evidence="1">The sequence shown here is derived from an EMBL/GenBank/DDBJ whole genome shotgun (WGS) entry which is preliminary data.</text>
</comment>